<name>A0A934W6M2_9BURK</name>
<evidence type="ECO:0000313" key="3">
    <source>
        <dbReference type="Proteomes" id="UP000622890"/>
    </source>
</evidence>
<gene>
    <name evidence="2" type="ORF">JJB74_03510</name>
</gene>
<dbReference type="Proteomes" id="UP000622890">
    <property type="component" value="Unassembled WGS sequence"/>
</dbReference>
<accession>A0A934W6M2</accession>
<keyword evidence="1" id="KW-0732">Signal</keyword>
<dbReference type="AlphaFoldDB" id="A0A934W6M2"/>
<dbReference type="RefSeq" id="WP_200590407.1">
    <property type="nucleotide sequence ID" value="NZ_JAEPBG010000001.1"/>
</dbReference>
<sequence length="691" mass="69180">MRLTSCAAHGGNVLASFFCAVLLAACGGGSNAPSQAPSTSDTPSAGAKLVSAEVDEGADVAAYIGKSAAITVRFSVSEGAVTALQLQAPATPGWQSADGKLACERVSAESPCTLRLLYAPKAFAASATLKLLYSYVDAAGRAGTGSLAVNYRTLPANSATVTLQPAGTLTAVVGTGGIVSASFNTSDGSAASALRIDLSSLPTGWSGDAALFECASFGGNNACQLQLRYQPSAGIAQTSFDLSYSYLNSAGNARSGKLTVAYAALMPNTVSAGITPAGKIVVIPGASQEVSLDFQSSDGNLASNLDLDAGASAALPEGWSVKTSTLPCQRVEANGSCKLLLTYAPKASLAPQQISFGYAYVDAAGQARQGTASLSYTSRIYRAYVADADDGSGSGSGGARQCEIDVDGTLQNCVRAESTWPTPGSSKVLVSGARAYVVANRPAASPTRALSLCAVEGDGALGKCVDAGLNQGGVTSLALLGQYLYLTAPGDGSTGGATGTVRCALDDSGAVQAGSCARVSLDSASAFAPAALTTFNAALYAAAVDTSANNSTTLLRCLPDFFGGIQLQCLTFPTDYAHAAQSLAGVTLTSGDYLYLLGADSGGGAIVKCQLAANGNVSGCDAGRVPSGVAADELAQAREISVINKRAYIAIAGGNRKGILRCAIDEARGNLQSCVVAGDTGSIAPVGIGSR</sequence>
<proteinExistence type="predicted"/>
<feature type="chain" id="PRO_5036905457" evidence="1">
    <location>
        <begin position="25"/>
        <end position="691"/>
    </location>
</feature>
<reference evidence="2" key="1">
    <citation type="submission" date="2021-01" db="EMBL/GenBank/DDBJ databases">
        <title>Genome sequence of strain Noviherbaspirillum sp. DKR-6.</title>
        <authorList>
            <person name="Chaudhary D.K."/>
        </authorList>
    </citation>
    <scope>NUCLEOTIDE SEQUENCE</scope>
    <source>
        <strain evidence="2">DKR-6</strain>
    </source>
</reference>
<protein>
    <submittedName>
        <fullName evidence="2">Uncharacterized protein</fullName>
    </submittedName>
</protein>
<keyword evidence="3" id="KW-1185">Reference proteome</keyword>
<evidence type="ECO:0000256" key="1">
    <source>
        <dbReference type="SAM" id="SignalP"/>
    </source>
</evidence>
<organism evidence="2 3">
    <name type="scientific">Noviherbaspirillum pedocola</name>
    <dbReference type="NCBI Taxonomy" id="2801341"/>
    <lineage>
        <taxon>Bacteria</taxon>
        <taxon>Pseudomonadati</taxon>
        <taxon>Pseudomonadota</taxon>
        <taxon>Betaproteobacteria</taxon>
        <taxon>Burkholderiales</taxon>
        <taxon>Oxalobacteraceae</taxon>
        <taxon>Noviherbaspirillum</taxon>
    </lineage>
</organism>
<dbReference type="PROSITE" id="PS51257">
    <property type="entry name" value="PROKAR_LIPOPROTEIN"/>
    <property type="match status" value="1"/>
</dbReference>
<dbReference type="EMBL" id="JAEPBG010000001">
    <property type="protein sequence ID" value="MBK4733674.1"/>
    <property type="molecule type" value="Genomic_DNA"/>
</dbReference>
<comment type="caution">
    <text evidence="2">The sequence shown here is derived from an EMBL/GenBank/DDBJ whole genome shotgun (WGS) entry which is preliminary data.</text>
</comment>
<feature type="signal peptide" evidence="1">
    <location>
        <begin position="1"/>
        <end position="24"/>
    </location>
</feature>
<evidence type="ECO:0000313" key="2">
    <source>
        <dbReference type="EMBL" id="MBK4733674.1"/>
    </source>
</evidence>